<dbReference type="RefSeq" id="WP_090704160.1">
    <property type="nucleotide sequence ID" value="NZ_FNHH01000010.1"/>
</dbReference>
<keyword evidence="1" id="KW-0880">Kelch repeat</keyword>
<evidence type="ECO:0000313" key="4">
    <source>
        <dbReference type="Proteomes" id="UP000199226"/>
    </source>
</evidence>
<evidence type="ECO:0000256" key="1">
    <source>
        <dbReference type="ARBA" id="ARBA00022441"/>
    </source>
</evidence>
<protein>
    <recommendedName>
        <fullName evidence="5">Kelch motif-containing protein</fullName>
    </recommendedName>
</protein>
<gene>
    <name evidence="3" type="ORF">SAMN05421813_110116</name>
</gene>
<dbReference type="PANTHER" id="PTHR46376">
    <property type="entry name" value="LEUCINE-ZIPPER-LIKE TRANSCRIPTIONAL REGULATOR 1"/>
    <property type="match status" value="1"/>
</dbReference>
<dbReference type="OrthoDB" id="9803461at2"/>
<dbReference type="Proteomes" id="UP000199226">
    <property type="component" value="Unassembled WGS sequence"/>
</dbReference>
<dbReference type="AlphaFoldDB" id="A0A1G9SME6"/>
<dbReference type="PANTHER" id="PTHR46376:SF1">
    <property type="entry name" value="LEUCINE-ZIPPER-LIKE TRANSCRIPTIONAL REGULATOR 1"/>
    <property type="match status" value="1"/>
</dbReference>
<dbReference type="STRING" id="990371.SAMN05421813_110116"/>
<dbReference type="SUPFAM" id="SSF117281">
    <property type="entry name" value="Kelch motif"/>
    <property type="match status" value="2"/>
</dbReference>
<sequence>MKFFLFIILTGLSLGTYAQKNTFQWVQETKEAAWKARDSQGEFVFKGNMWILGGWYTPQLPNPRDIWKSPDGKNWTLVLDKAPWEHSDLSAAFVFKNKMWMMGGRKLPGTNCSNQVWSSKDGEKWILETPNAGWSPRLAPGFVVFKDRMWILGGASDFYKNNDKTLFNDVWSSADGKEWKLELASAPWSKRTHGKAIVFDGKIWIIGGGTRAPKANSLNDVWSSGDGVNWTLVTDSAAWAPRIWFSTLVYRNCIWVLGGWAESGNIGDVWYSKNGKDWTEFKSDIKWTKRHEHSAFVFKDKIWIAGGAAEPDYKLDSEVWSLSLPEKWFADQ</sequence>
<evidence type="ECO:0000256" key="2">
    <source>
        <dbReference type="ARBA" id="ARBA00022737"/>
    </source>
</evidence>
<proteinExistence type="predicted"/>
<reference evidence="4" key="1">
    <citation type="submission" date="2016-10" db="EMBL/GenBank/DDBJ databases">
        <authorList>
            <person name="Varghese N."/>
            <person name="Submissions S."/>
        </authorList>
    </citation>
    <scope>NUCLEOTIDE SEQUENCE [LARGE SCALE GENOMIC DNA]</scope>
    <source>
        <strain evidence="4">DSM 24536</strain>
    </source>
</reference>
<dbReference type="Gene3D" id="2.120.10.80">
    <property type="entry name" value="Kelch-type beta propeller"/>
    <property type="match status" value="2"/>
</dbReference>
<keyword evidence="2" id="KW-0677">Repeat</keyword>
<evidence type="ECO:0000313" key="3">
    <source>
        <dbReference type="EMBL" id="SDM36507.1"/>
    </source>
</evidence>
<dbReference type="InterPro" id="IPR051568">
    <property type="entry name" value="LZTR1/Attractin"/>
</dbReference>
<keyword evidence="4" id="KW-1185">Reference proteome</keyword>
<name>A0A1G9SME6_9SPHI</name>
<accession>A0A1G9SME6</accession>
<organism evidence="3 4">
    <name type="scientific">Daejeonella rubra</name>
    <dbReference type="NCBI Taxonomy" id="990371"/>
    <lineage>
        <taxon>Bacteria</taxon>
        <taxon>Pseudomonadati</taxon>
        <taxon>Bacteroidota</taxon>
        <taxon>Sphingobacteriia</taxon>
        <taxon>Sphingobacteriales</taxon>
        <taxon>Sphingobacteriaceae</taxon>
        <taxon>Daejeonella</taxon>
    </lineage>
</organism>
<dbReference type="InterPro" id="IPR015915">
    <property type="entry name" value="Kelch-typ_b-propeller"/>
</dbReference>
<evidence type="ECO:0008006" key="5">
    <source>
        <dbReference type="Google" id="ProtNLM"/>
    </source>
</evidence>
<dbReference type="EMBL" id="FNHH01000010">
    <property type="protein sequence ID" value="SDM36507.1"/>
    <property type="molecule type" value="Genomic_DNA"/>
</dbReference>